<comment type="similarity">
    <text evidence="1">Belongs to the ROK (NagC/XylR) family.</text>
</comment>
<dbReference type="InterPro" id="IPR000835">
    <property type="entry name" value="HTH_MarR-typ"/>
</dbReference>
<organism evidence="3 4">
    <name type="scientific">Acuticoccus sediminis</name>
    <dbReference type="NCBI Taxonomy" id="2184697"/>
    <lineage>
        <taxon>Bacteria</taxon>
        <taxon>Pseudomonadati</taxon>
        <taxon>Pseudomonadota</taxon>
        <taxon>Alphaproteobacteria</taxon>
        <taxon>Hyphomicrobiales</taxon>
        <taxon>Amorphaceae</taxon>
        <taxon>Acuticoccus</taxon>
    </lineage>
</organism>
<reference evidence="3 4" key="1">
    <citation type="submission" date="2018-05" db="EMBL/GenBank/DDBJ databases">
        <title>Acuticoccus sediminis sp. nov., isolated from deep-sea sediment of Indian Ocean.</title>
        <authorList>
            <person name="Liu X."/>
            <person name="Lai Q."/>
            <person name="Du Y."/>
            <person name="Sun F."/>
            <person name="Zhang X."/>
            <person name="Wang S."/>
            <person name="Shao Z."/>
        </authorList>
    </citation>
    <scope>NUCLEOTIDE SEQUENCE [LARGE SCALE GENOMIC DNA]</scope>
    <source>
        <strain evidence="3 4">PTG4-2</strain>
    </source>
</reference>
<dbReference type="Gene3D" id="3.30.420.40">
    <property type="match status" value="2"/>
</dbReference>
<dbReference type="InterPro" id="IPR036390">
    <property type="entry name" value="WH_DNA-bd_sf"/>
</dbReference>
<gene>
    <name evidence="3" type="ORF">DLJ53_29370</name>
</gene>
<dbReference type="OrthoDB" id="37575at2"/>
<dbReference type="InterPro" id="IPR043129">
    <property type="entry name" value="ATPase_NBD"/>
</dbReference>
<dbReference type="SUPFAM" id="SSF53067">
    <property type="entry name" value="Actin-like ATPase domain"/>
    <property type="match status" value="1"/>
</dbReference>
<protein>
    <submittedName>
        <fullName evidence="3">ROK family transcriptional regulator</fullName>
    </submittedName>
</protein>
<evidence type="ECO:0000313" key="4">
    <source>
        <dbReference type="Proteomes" id="UP000249590"/>
    </source>
</evidence>
<name>A0A8B2NLH8_9HYPH</name>
<dbReference type="RefSeq" id="WP_111351830.1">
    <property type="nucleotide sequence ID" value="NZ_QHHQ01000009.1"/>
</dbReference>
<comment type="caution">
    <text evidence="3">The sequence shown here is derived from an EMBL/GenBank/DDBJ whole genome shotgun (WGS) entry which is preliminary data.</text>
</comment>
<dbReference type="Proteomes" id="UP000249590">
    <property type="component" value="Unassembled WGS sequence"/>
</dbReference>
<accession>A0A8B2NLH8</accession>
<keyword evidence="4" id="KW-1185">Reference proteome</keyword>
<dbReference type="CDD" id="cd23763">
    <property type="entry name" value="ASKHA_ATPase_ROK"/>
    <property type="match status" value="1"/>
</dbReference>
<dbReference type="PANTHER" id="PTHR18964">
    <property type="entry name" value="ROK (REPRESSOR, ORF, KINASE) FAMILY"/>
    <property type="match status" value="1"/>
</dbReference>
<evidence type="ECO:0000259" key="2">
    <source>
        <dbReference type="Pfam" id="PF12802"/>
    </source>
</evidence>
<dbReference type="PANTHER" id="PTHR18964:SF149">
    <property type="entry name" value="BIFUNCTIONAL UDP-N-ACETYLGLUCOSAMINE 2-EPIMERASE_N-ACETYLMANNOSAMINE KINASE"/>
    <property type="match status" value="1"/>
</dbReference>
<dbReference type="GO" id="GO:0003700">
    <property type="term" value="F:DNA-binding transcription factor activity"/>
    <property type="evidence" value="ECO:0007669"/>
    <property type="project" value="InterPro"/>
</dbReference>
<proteinExistence type="inferred from homology"/>
<sequence>MNEHLLRFPAHSHSRRSSLRTVLREVVRAGAISRAELSRRTGLSKQTMSDIVRDLLEEDWLRAVGQQRGAVGRSATNYELNPSRCHVWGGDLGGTSLRVCIADLTGRTVAEAREPTEPAGGEAVVNQIVALVGRLAASRGLPLERIACGAIGVPGAYDRQSRRLSLVTNVAGLDRMDLEAVLGARLGMTVFAENDVTLAANGELSRGSPWSTGTFAFLAMGTGVGLGLVSEGQIVRGARGAAGEIAWLPLGGDPFDSRNFHAGTLERAISSVAILERYRAYGGPKDASMIALFDAYNAGAPAAARVLDEVARTLAVVIVAIRALLDPEAVVFGGSIGVRPELLALVRAQLARCMPDPVPVEASRLGGKAAEVGAVAMAISHVHDLLLSDLPATPEAFDPAGARD</sequence>
<dbReference type="AlphaFoldDB" id="A0A8B2NLH8"/>
<dbReference type="InterPro" id="IPR036388">
    <property type="entry name" value="WH-like_DNA-bd_sf"/>
</dbReference>
<evidence type="ECO:0000256" key="1">
    <source>
        <dbReference type="ARBA" id="ARBA00006479"/>
    </source>
</evidence>
<evidence type="ECO:0000313" key="3">
    <source>
        <dbReference type="EMBL" id="RAH97315.1"/>
    </source>
</evidence>
<dbReference type="Gene3D" id="1.10.10.10">
    <property type="entry name" value="Winged helix-like DNA-binding domain superfamily/Winged helix DNA-binding domain"/>
    <property type="match status" value="1"/>
</dbReference>
<dbReference type="InterPro" id="IPR000600">
    <property type="entry name" value="ROK"/>
</dbReference>
<feature type="domain" description="HTH marR-type" evidence="2">
    <location>
        <begin position="22"/>
        <end position="64"/>
    </location>
</feature>
<dbReference type="SUPFAM" id="SSF46785">
    <property type="entry name" value="Winged helix' DNA-binding domain"/>
    <property type="match status" value="1"/>
</dbReference>
<dbReference type="Pfam" id="PF00480">
    <property type="entry name" value="ROK"/>
    <property type="match status" value="1"/>
</dbReference>
<dbReference type="Pfam" id="PF12802">
    <property type="entry name" value="MarR_2"/>
    <property type="match status" value="1"/>
</dbReference>
<dbReference type="EMBL" id="QHHQ01000009">
    <property type="protein sequence ID" value="RAH97315.1"/>
    <property type="molecule type" value="Genomic_DNA"/>
</dbReference>